<evidence type="ECO:0000256" key="1">
    <source>
        <dbReference type="ARBA" id="ARBA00006354"/>
    </source>
</evidence>
<keyword evidence="5" id="KW-0378">Hydrolase</keyword>
<dbReference type="KEGG" id="xba:C7S18_17110"/>
<keyword evidence="6" id="KW-1185">Reference proteome</keyword>
<organism evidence="5 6">
    <name type="scientific">Ahniella affigens</name>
    <dbReference type="NCBI Taxonomy" id="2021234"/>
    <lineage>
        <taxon>Bacteria</taxon>
        <taxon>Pseudomonadati</taxon>
        <taxon>Pseudomonadota</taxon>
        <taxon>Gammaproteobacteria</taxon>
        <taxon>Lysobacterales</taxon>
        <taxon>Rhodanobacteraceae</taxon>
        <taxon>Ahniella</taxon>
    </lineage>
</organism>
<dbReference type="GO" id="GO:0003677">
    <property type="term" value="F:DNA binding"/>
    <property type="evidence" value="ECO:0007669"/>
    <property type="project" value="InterPro"/>
</dbReference>
<dbReference type="InterPro" id="IPR000523">
    <property type="entry name" value="Mg_chelatse_chII-like_cat_dom"/>
</dbReference>
<keyword evidence="5" id="KW-0645">Protease</keyword>
<dbReference type="PANTHER" id="PTHR32039:SF7">
    <property type="entry name" value="COMPETENCE PROTEIN COMM"/>
    <property type="match status" value="1"/>
</dbReference>
<dbReference type="InterPro" id="IPR001208">
    <property type="entry name" value="MCM_dom"/>
</dbReference>
<dbReference type="Pfam" id="PF13335">
    <property type="entry name" value="Mg_chelatase_C"/>
    <property type="match status" value="1"/>
</dbReference>
<dbReference type="Pfam" id="PF13541">
    <property type="entry name" value="ChlI"/>
    <property type="match status" value="1"/>
</dbReference>
<dbReference type="PROSITE" id="PS50051">
    <property type="entry name" value="MCM_2"/>
    <property type="match status" value="1"/>
</dbReference>
<dbReference type="InterPro" id="IPR004482">
    <property type="entry name" value="Mg_chelat-rel"/>
</dbReference>
<dbReference type="GO" id="GO:0006508">
    <property type="term" value="P:proteolysis"/>
    <property type="evidence" value="ECO:0007669"/>
    <property type="project" value="UniProtKB-KW"/>
</dbReference>
<dbReference type="SUPFAM" id="SSF52540">
    <property type="entry name" value="P-loop containing nucleoside triphosphate hydrolases"/>
    <property type="match status" value="1"/>
</dbReference>
<sequence>MSLATVLSRAPMGVDAPEVTVEVNLSGGMPGFSIVGLPEAAVRESRDRVRAALVNAQFEFPQRHITVSLAPADLPKEGSRFDLAIALGILIASRQLPARALDDYECYGELGLSGRLRAVSALLPALIQTGQCRRRAIIPAANQDDADLLPEVPIQTAAHLLDICSALSGRGQWPERPPAPIETPPALPDLGDVRGQALARRALEIAAAGQHNLLMIGPPGTGKTMLATRLPGILPPIMRDEALEVASIASLAGLELGSVLNTRPFRAPHHSASAVALVGGGSVPRPGEVSLAHRGVLFLDELPEFDRRVLEVLREPLESGKILISRAARQAEFPARFQLVAAMNPCPCGYAGDPSGRCRCSPDAVLRYRARVSGPLLDRIDLHVEVPRVPAEQLRAAQAAEASQPVRQRVIACRSHQLQRQGVSNAELQGQALNRHASLAGAELRLLDQAVERLGLSARAHQRILRVARTIADLAESEHIIAAHLLEAINYRKLDRHAV</sequence>
<proteinExistence type="inferred from homology"/>
<evidence type="ECO:0000313" key="5">
    <source>
        <dbReference type="EMBL" id="AVQ00157.1"/>
    </source>
</evidence>
<dbReference type="NCBIfam" id="NF007365">
    <property type="entry name" value="PRK09862.1"/>
    <property type="match status" value="1"/>
</dbReference>
<comment type="similarity">
    <text evidence="1">Belongs to the Mg-chelatase subunits D/I family. ComM subfamily.</text>
</comment>
<dbReference type="PRINTS" id="PR01657">
    <property type="entry name" value="MCMFAMILY"/>
</dbReference>
<evidence type="ECO:0000256" key="2">
    <source>
        <dbReference type="ARBA" id="ARBA00022741"/>
    </source>
</evidence>
<accession>A0A2P1PZA8</accession>
<protein>
    <submittedName>
        <fullName evidence="5">ATP-dependent protease</fullName>
    </submittedName>
</protein>
<dbReference type="EMBL" id="CP027860">
    <property type="protein sequence ID" value="AVQ00157.1"/>
    <property type="molecule type" value="Genomic_DNA"/>
</dbReference>
<dbReference type="OrthoDB" id="9813147at2"/>
<feature type="domain" description="MCM C-terminal AAA(+) ATPase" evidence="4">
    <location>
        <begin position="287"/>
        <end position="382"/>
    </location>
</feature>
<dbReference type="InterPro" id="IPR025158">
    <property type="entry name" value="Mg_chelat-rel_C"/>
</dbReference>
<dbReference type="Pfam" id="PF01078">
    <property type="entry name" value="Mg_chelatase"/>
    <property type="match status" value="1"/>
</dbReference>
<keyword evidence="2" id="KW-0547">Nucleotide-binding</keyword>
<dbReference type="InterPro" id="IPR020568">
    <property type="entry name" value="Ribosomal_Su5_D2-typ_SF"/>
</dbReference>
<dbReference type="InterPro" id="IPR003593">
    <property type="entry name" value="AAA+_ATPase"/>
</dbReference>
<reference evidence="5 6" key="2">
    <citation type="submission" date="2018-03" db="EMBL/GenBank/DDBJ databases">
        <authorList>
            <person name="Keele B.F."/>
        </authorList>
    </citation>
    <scope>NUCLEOTIDE SEQUENCE [LARGE SCALE GENOMIC DNA]</scope>
    <source>
        <strain evidence="5 6">D13</strain>
    </source>
</reference>
<dbReference type="GO" id="GO:0005524">
    <property type="term" value="F:ATP binding"/>
    <property type="evidence" value="ECO:0007669"/>
    <property type="project" value="UniProtKB-KW"/>
</dbReference>
<dbReference type="Gene3D" id="3.30.230.10">
    <property type="match status" value="1"/>
</dbReference>
<dbReference type="SMART" id="SM00382">
    <property type="entry name" value="AAA"/>
    <property type="match status" value="1"/>
</dbReference>
<dbReference type="GO" id="GO:0008233">
    <property type="term" value="F:peptidase activity"/>
    <property type="evidence" value="ECO:0007669"/>
    <property type="project" value="UniProtKB-KW"/>
</dbReference>
<keyword evidence="3" id="KW-0067">ATP-binding</keyword>
<evidence type="ECO:0000256" key="3">
    <source>
        <dbReference type="ARBA" id="ARBA00022840"/>
    </source>
</evidence>
<dbReference type="InterPro" id="IPR027417">
    <property type="entry name" value="P-loop_NTPase"/>
</dbReference>
<evidence type="ECO:0000313" key="6">
    <source>
        <dbReference type="Proteomes" id="UP000241074"/>
    </source>
</evidence>
<gene>
    <name evidence="5" type="ORF">C7S18_17110</name>
</gene>
<dbReference type="SUPFAM" id="SSF54211">
    <property type="entry name" value="Ribosomal protein S5 domain 2-like"/>
    <property type="match status" value="1"/>
</dbReference>
<reference evidence="5 6" key="1">
    <citation type="submission" date="2018-03" db="EMBL/GenBank/DDBJ databases">
        <title>Ahniella affigens gen. nov., sp. nov., a gammaproteobacterium isolated from sandy soil near a stream.</title>
        <authorList>
            <person name="Ko Y."/>
            <person name="Kim J.-H."/>
        </authorList>
    </citation>
    <scope>NUCLEOTIDE SEQUENCE [LARGE SCALE GENOMIC DNA]</scope>
    <source>
        <strain evidence="5 6">D13</strain>
    </source>
</reference>
<dbReference type="InterPro" id="IPR045006">
    <property type="entry name" value="CHLI-like"/>
</dbReference>
<evidence type="ECO:0000259" key="4">
    <source>
        <dbReference type="PROSITE" id="PS50051"/>
    </source>
</evidence>
<dbReference type="Gene3D" id="3.40.50.300">
    <property type="entry name" value="P-loop containing nucleotide triphosphate hydrolases"/>
    <property type="match status" value="1"/>
</dbReference>
<dbReference type="PANTHER" id="PTHR32039">
    <property type="entry name" value="MAGNESIUM-CHELATASE SUBUNIT CHLI"/>
    <property type="match status" value="1"/>
</dbReference>
<dbReference type="RefSeq" id="WP_106894075.1">
    <property type="nucleotide sequence ID" value="NZ_CP027860.1"/>
</dbReference>
<dbReference type="InterPro" id="IPR014721">
    <property type="entry name" value="Ribsml_uS5_D2-typ_fold_subgr"/>
</dbReference>
<dbReference type="Proteomes" id="UP000241074">
    <property type="component" value="Chromosome"/>
</dbReference>
<dbReference type="AlphaFoldDB" id="A0A2P1PZA8"/>
<name>A0A2P1PZA8_9GAMM</name>
<dbReference type="NCBIfam" id="TIGR00368">
    <property type="entry name" value="YifB family Mg chelatase-like AAA ATPase"/>
    <property type="match status" value="1"/>
</dbReference>